<dbReference type="EMBL" id="KV423927">
    <property type="protein sequence ID" value="KZT60980.1"/>
    <property type="molecule type" value="Genomic_DNA"/>
</dbReference>
<dbReference type="OrthoDB" id="4225815at2759"/>
<reference evidence="2 3" key="1">
    <citation type="journal article" date="2016" name="Mol. Biol. Evol.">
        <title>Comparative Genomics of Early-Diverging Mushroom-Forming Fungi Provides Insights into the Origins of Lignocellulose Decay Capabilities.</title>
        <authorList>
            <person name="Nagy L.G."/>
            <person name="Riley R."/>
            <person name="Tritt A."/>
            <person name="Adam C."/>
            <person name="Daum C."/>
            <person name="Floudas D."/>
            <person name="Sun H."/>
            <person name="Yadav J.S."/>
            <person name="Pangilinan J."/>
            <person name="Larsson K.H."/>
            <person name="Matsuura K."/>
            <person name="Barry K."/>
            <person name="Labutti K."/>
            <person name="Kuo R."/>
            <person name="Ohm R.A."/>
            <person name="Bhattacharya S.S."/>
            <person name="Shirouzu T."/>
            <person name="Yoshinaga Y."/>
            <person name="Martin F.M."/>
            <person name="Grigoriev I.V."/>
            <person name="Hibbett D.S."/>
        </authorList>
    </citation>
    <scope>NUCLEOTIDE SEQUENCE [LARGE SCALE GENOMIC DNA]</scope>
    <source>
        <strain evidence="2 3">HHB12733</strain>
    </source>
</reference>
<name>A0A165IU36_9BASI</name>
<dbReference type="Proteomes" id="UP000076842">
    <property type="component" value="Unassembled WGS sequence"/>
</dbReference>
<protein>
    <recommendedName>
        <fullName evidence="4">Hydrophobin</fullName>
    </recommendedName>
</protein>
<accession>A0A165IU36</accession>
<sequence>MQFTAILLAFVATSVAVVLPRQAALTCGIANLQCCGTLALASEPIVANSLGLEGLTIPGAGTTVGLNCTTPVEDGTPVTSQCIGILSCCTTIGMGNNTDISEDCTMAGLSTKRDVQGFEVSLDEILEKRDIGLFETARSLLGM</sequence>
<organism evidence="2 3">
    <name type="scientific">Calocera cornea HHB12733</name>
    <dbReference type="NCBI Taxonomy" id="1353952"/>
    <lineage>
        <taxon>Eukaryota</taxon>
        <taxon>Fungi</taxon>
        <taxon>Dikarya</taxon>
        <taxon>Basidiomycota</taxon>
        <taxon>Agaricomycotina</taxon>
        <taxon>Dacrymycetes</taxon>
        <taxon>Dacrymycetales</taxon>
        <taxon>Dacrymycetaceae</taxon>
        <taxon>Calocera</taxon>
    </lineage>
</organism>
<gene>
    <name evidence="2" type="ORF">CALCODRAFT_480364</name>
</gene>
<dbReference type="CDD" id="cd23507">
    <property type="entry name" value="hydrophobin_I"/>
    <property type="match status" value="1"/>
</dbReference>
<evidence type="ECO:0000313" key="2">
    <source>
        <dbReference type="EMBL" id="KZT60980.1"/>
    </source>
</evidence>
<feature type="chain" id="PRO_5007859489" description="Hydrophobin" evidence="1">
    <location>
        <begin position="17"/>
        <end position="143"/>
    </location>
</feature>
<dbReference type="AlphaFoldDB" id="A0A165IU36"/>
<keyword evidence="1" id="KW-0732">Signal</keyword>
<feature type="signal peptide" evidence="1">
    <location>
        <begin position="1"/>
        <end position="16"/>
    </location>
</feature>
<evidence type="ECO:0000256" key="1">
    <source>
        <dbReference type="SAM" id="SignalP"/>
    </source>
</evidence>
<keyword evidence="3" id="KW-1185">Reference proteome</keyword>
<evidence type="ECO:0008006" key="4">
    <source>
        <dbReference type="Google" id="ProtNLM"/>
    </source>
</evidence>
<dbReference type="InParanoid" id="A0A165IU36"/>
<evidence type="ECO:0000313" key="3">
    <source>
        <dbReference type="Proteomes" id="UP000076842"/>
    </source>
</evidence>
<proteinExistence type="predicted"/>